<protein>
    <recommendedName>
        <fullName evidence="4">Cystatin domain-containing protein</fullName>
    </recommendedName>
</protein>
<evidence type="ECO:0008006" key="4">
    <source>
        <dbReference type="Google" id="ProtNLM"/>
    </source>
</evidence>
<reference evidence="3" key="1">
    <citation type="submission" date="2022-10" db="EMBL/GenBank/DDBJ databases">
        <title>Genome assembly of Pristionchus species.</title>
        <authorList>
            <person name="Yoshida K."/>
            <person name="Sommer R.J."/>
        </authorList>
    </citation>
    <scope>NUCLEOTIDE SEQUENCE [LARGE SCALE GENOMIC DNA]</scope>
    <source>
        <strain evidence="3">RS5460</strain>
    </source>
</reference>
<organism evidence="2 3">
    <name type="scientific">Pristionchus mayeri</name>
    <dbReference type="NCBI Taxonomy" id="1317129"/>
    <lineage>
        <taxon>Eukaryota</taxon>
        <taxon>Metazoa</taxon>
        <taxon>Ecdysozoa</taxon>
        <taxon>Nematoda</taxon>
        <taxon>Chromadorea</taxon>
        <taxon>Rhabditida</taxon>
        <taxon>Rhabditina</taxon>
        <taxon>Diplogasteromorpha</taxon>
        <taxon>Diplogasteroidea</taxon>
        <taxon>Neodiplogasteridae</taxon>
        <taxon>Pristionchus</taxon>
    </lineage>
</organism>
<keyword evidence="1" id="KW-0732">Signal</keyword>
<dbReference type="AlphaFoldDB" id="A0AAN4ZLG9"/>
<proteinExistence type="predicted"/>
<feature type="signal peptide" evidence="1">
    <location>
        <begin position="1"/>
        <end position="17"/>
    </location>
</feature>
<dbReference type="EMBL" id="BTRK01000003">
    <property type="protein sequence ID" value="GMR43433.1"/>
    <property type="molecule type" value="Genomic_DNA"/>
</dbReference>
<gene>
    <name evidence="2" type="ORF">PMAYCL1PPCAC_13628</name>
</gene>
<dbReference type="PROSITE" id="PS51257">
    <property type="entry name" value="PROKAR_LIPOPROTEIN"/>
    <property type="match status" value="1"/>
</dbReference>
<evidence type="ECO:0000256" key="1">
    <source>
        <dbReference type="SAM" id="SignalP"/>
    </source>
</evidence>
<keyword evidence="3" id="KW-1185">Reference proteome</keyword>
<sequence>MTRGALLLSLLVIIASCQYAGWNSDRKQKEDAVVMLQNAAKFLEGVPVPASKVVMTNVFLEDETNFTRGVAKLALYQAMKHTSGLLLNLENPEVEKVVDIGDHLSKTG</sequence>
<dbReference type="Proteomes" id="UP001328107">
    <property type="component" value="Unassembled WGS sequence"/>
</dbReference>
<accession>A0AAN4ZLG9</accession>
<evidence type="ECO:0000313" key="3">
    <source>
        <dbReference type="Proteomes" id="UP001328107"/>
    </source>
</evidence>
<feature type="non-terminal residue" evidence="2">
    <location>
        <position position="108"/>
    </location>
</feature>
<name>A0AAN4ZLG9_9BILA</name>
<comment type="caution">
    <text evidence="2">The sequence shown here is derived from an EMBL/GenBank/DDBJ whole genome shotgun (WGS) entry which is preliminary data.</text>
</comment>
<feature type="chain" id="PRO_5042962330" description="Cystatin domain-containing protein" evidence="1">
    <location>
        <begin position="18"/>
        <end position="108"/>
    </location>
</feature>
<evidence type="ECO:0000313" key="2">
    <source>
        <dbReference type="EMBL" id="GMR43433.1"/>
    </source>
</evidence>